<comment type="caution">
    <text evidence="16">The sequence shown here is derived from an EMBL/GenBank/DDBJ whole genome shotgun (WGS) entry which is preliminary data.</text>
</comment>
<comment type="subcellular location">
    <subcellularLocation>
        <location evidence="3">Membrane</location>
        <topology evidence="3">Multi-pass membrane protein</topology>
    </subcellularLocation>
</comment>
<feature type="transmembrane region" description="Helical" evidence="15">
    <location>
        <begin position="99"/>
        <end position="120"/>
    </location>
</feature>
<evidence type="ECO:0000256" key="7">
    <source>
        <dbReference type="ARBA" id="ARBA00022532"/>
    </source>
</evidence>
<dbReference type="InterPro" id="IPR014312">
    <property type="entry name" value="Succ_DH_anchor"/>
</dbReference>
<feature type="transmembrane region" description="Helical" evidence="15">
    <location>
        <begin position="28"/>
        <end position="49"/>
    </location>
</feature>
<evidence type="ECO:0000256" key="6">
    <source>
        <dbReference type="ARBA" id="ARBA00022448"/>
    </source>
</evidence>
<evidence type="ECO:0000256" key="5">
    <source>
        <dbReference type="ARBA" id="ARBA00019425"/>
    </source>
</evidence>
<comment type="function">
    <text evidence="2">Membrane-anchoring subunit of succinate dehydrogenase (SDH).</text>
</comment>
<evidence type="ECO:0000313" key="16">
    <source>
        <dbReference type="EMBL" id="MCS3902424.1"/>
    </source>
</evidence>
<dbReference type="SUPFAM" id="SSF81343">
    <property type="entry name" value="Fumarate reductase respiratory complex transmembrane subunits"/>
    <property type="match status" value="1"/>
</dbReference>
<dbReference type="Gene3D" id="1.20.1300.10">
    <property type="entry name" value="Fumarate reductase/succinate dehydrogenase, transmembrane subunit"/>
    <property type="match status" value="1"/>
</dbReference>
<keyword evidence="17" id="KW-1185">Reference proteome</keyword>
<keyword evidence="8" id="KW-0349">Heme</keyword>
<evidence type="ECO:0000256" key="2">
    <source>
        <dbReference type="ARBA" id="ARBA00004050"/>
    </source>
</evidence>
<reference evidence="16" key="1">
    <citation type="submission" date="2022-08" db="EMBL/GenBank/DDBJ databases">
        <title>Genomic Encyclopedia of Type Strains, Phase III (KMG-III): the genomes of soil and plant-associated and newly described type strains.</title>
        <authorList>
            <person name="Whitman W."/>
        </authorList>
    </citation>
    <scope>NUCLEOTIDE SEQUENCE</scope>
    <source>
        <strain evidence="16">HMT 1</strain>
    </source>
</reference>
<dbReference type="Pfam" id="PF01127">
    <property type="entry name" value="Sdh_cyt"/>
    <property type="match status" value="1"/>
</dbReference>
<evidence type="ECO:0000256" key="13">
    <source>
        <dbReference type="ARBA" id="ARBA00023004"/>
    </source>
</evidence>
<keyword evidence="6" id="KW-0813">Transport</keyword>
<evidence type="ECO:0000256" key="11">
    <source>
        <dbReference type="ARBA" id="ARBA00022982"/>
    </source>
</evidence>
<name>A0AAE3L0F7_9GAMM</name>
<keyword evidence="11" id="KW-0249">Electron transport</keyword>
<accession>A0AAE3L0F7</accession>
<dbReference type="CDD" id="cd03495">
    <property type="entry name" value="SQR_TypeC_SdhD_like"/>
    <property type="match status" value="1"/>
</dbReference>
<dbReference type="InterPro" id="IPR000701">
    <property type="entry name" value="SuccDH_FuR_B_TM-su"/>
</dbReference>
<dbReference type="GO" id="GO:0006099">
    <property type="term" value="P:tricarboxylic acid cycle"/>
    <property type="evidence" value="ECO:0007669"/>
    <property type="project" value="UniProtKB-KW"/>
</dbReference>
<dbReference type="EMBL" id="JANUCT010000002">
    <property type="protein sequence ID" value="MCS3902424.1"/>
    <property type="molecule type" value="Genomic_DNA"/>
</dbReference>
<evidence type="ECO:0000256" key="4">
    <source>
        <dbReference type="ARBA" id="ARBA00005163"/>
    </source>
</evidence>
<dbReference type="RefSeq" id="WP_259053940.1">
    <property type="nucleotide sequence ID" value="NZ_JANUCT010000002.1"/>
</dbReference>
<evidence type="ECO:0000256" key="1">
    <source>
        <dbReference type="ARBA" id="ARBA00001971"/>
    </source>
</evidence>
<protein>
    <recommendedName>
        <fullName evidence="5">Succinate dehydrogenase hydrophobic membrane anchor subunit</fullName>
    </recommendedName>
</protein>
<dbReference type="Proteomes" id="UP001204445">
    <property type="component" value="Unassembled WGS sequence"/>
</dbReference>
<evidence type="ECO:0000256" key="10">
    <source>
        <dbReference type="ARBA" id="ARBA00022723"/>
    </source>
</evidence>
<keyword evidence="13" id="KW-0408">Iron</keyword>
<dbReference type="InterPro" id="IPR034804">
    <property type="entry name" value="SQR/QFR_C/D"/>
</dbReference>
<gene>
    <name evidence="16" type="ORF">J2T55_000420</name>
</gene>
<proteinExistence type="predicted"/>
<organism evidence="16 17">
    <name type="scientific">Methylohalomonas lacus</name>
    <dbReference type="NCBI Taxonomy" id="398773"/>
    <lineage>
        <taxon>Bacteria</taxon>
        <taxon>Pseudomonadati</taxon>
        <taxon>Pseudomonadota</taxon>
        <taxon>Gammaproteobacteria</taxon>
        <taxon>Methylohalomonadales</taxon>
        <taxon>Methylohalomonadaceae</taxon>
        <taxon>Methylohalomonas</taxon>
    </lineage>
</organism>
<keyword evidence="7" id="KW-0816">Tricarboxylic acid cycle</keyword>
<evidence type="ECO:0000256" key="9">
    <source>
        <dbReference type="ARBA" id="ARBA00022692"/>
    </source>
</evidence>
<comment type="pathway">
    <text evidence="4">Carbohydrate metabolism; tricarboxylic acid cycle.</text>
</comment>
<dbReference type="GO" id="GO:0020037">
    <property type="term" value="F:heme binding"/>
    <property type="evidence" value="ECO:0007669"/>
    <property type="project" value="InterPro"/>
</dbReference>
<keyword evidence="9 15" id="KW-0812">Transmembrane</keyword>
<dbReference type="GO" id="GO:0016020">
    <property type="term" value="C:membrane"/>
    <property type="evidence" value="ECO:0007669"/>
    <property type="project" value="UniProtKB-SubCell"/>
</dbReference>
<dbReference type="NCBIfam" id="TIGR02968">
    <property type="entry name" value="succ_dehyd_anc"/>
    <property type="match status" value="1"/>
</dbReference>
<evidence type="ECO:0000256" key="3">
    <source>
        <dbReference type="ARBA" id="ARBA00004141"/>
    </source>
</evidence>
<feature type="transmembrane region" description="Helical" evidence="15">
    <location>
        <begin position="61"/>
        <end position="79"/>
    </location>
</feature>
<evidence type="ECO:0000256" key="15">
    <source>
        <dbReference type="SAM" id="Phobius"/>
    </source>
</evidence>
<keyword evidence="10" id="KW-0479">Metal-binding</keyword>
<sequence length="126" mass="13577">MSLRSPLGRARGLGSAKSGLHHWIAQRLTAIALVPLSLWFIVTLVCLIGSDHATAVERLQSPLTATLLILFIAALFHHAQLGVQVVIEDYVHGHWQKLTSLVVVKFIAVFAALASIIAVLKVSLGL</sequence>
<evidence type="ECO:0000313" key="17">
    <source>
        <dbReference type="Proteomes" id="UP001204445"/>
    </source>
</evidence>
<keyword evidence="14 15" id="KW-0472">Membrane</keyword>
<evidence type="ECO:0000256" key="14">
    <source>
        <dbReference type="ARBA" id="ARBA00023136"/>
    </source>
</evidence>
<comment type="cofactor">
    <cofactor evidence="1">
        <name>heme</name>
        <dbReference type="ChEBI" id="CHEBI:30413"/>
    </cofactor>
</comment>
<evidence type="ECO:0000256" key="12">
    <source>
        <dbReference type="ARBA" id="ARBA00022989"/>
    </source>
</evidence>
<dbReference type="GO" id="GO:0046872">
    <property type="term" value="F:metal ion binding"/>
    <property type="evidence" value="ECO:0007669"/>
    <property type="project" value="UniProtKB-KW"/>
</dbReference>
<evidence type="ECO:0000256" key="8">
    <source>
        <dbReference type="ARBA" id="ARBA00022617"/>
    </source>
</evidence>
<dbReference type="AlphaFoldDB" id="A0AAE3L0F7"/>
<keyword evidence="12 15" id="KW-1133">Transmembrane helix</keyword>